<reference evidence="1 2" key="1">
    <citation type="journal article" date="2022" name="New Phytol.">
        <title>Ecological generalism drives hyperdiversity of secondary metabolite gene clusters in xylarialean endophytes.</title>
        <authorList>
            <person name="Franco M.E.E."/>
            <person name="Wisecaver J.H."/>
            <person name="Arnold A.E."/>
            <person name="Ju Y.M."/>
            <person name="Slot J.C."/>
            <person name="Ahrendt S."/>
            <person name="Moore L.P."/>
            <person name="Eastman K.E."/>
            <person name="Scott K."/>
            <person name="Konkel Z."/>
            <person name="Mondo S.J."/>
            <person name="Kuo A."/>
            <person name="Hayes R.D."/>
            <person name="Haridas S."/>
            <person name="Andreopoulos B."/>
            <person name="Riley R."/>
            <person name="LaButti K."/>
            <person name="Pangilinan J."/>
            <person name="Lipzen A."/>
            <person name="Amirebrahimi M."/>
            <person name="Yan J."/>
            <person name="Adam C."/>
            <person name="Keymanesh K."/>
            <person name="Ng V."/>
            <person name="Louie K."/>
            <person name="Northen T."/>
            <person name="Drula E."/>
            <person name="Henrissat B."/>
            <person name="Hsieh H.M."/>
            <person name="Youens-Clark K."/>
            <person name="Lutzoni F."/>
            <person name="Miadlikowska J."/>
            <person name="Eastwood D.C."/>
            <person name="Hamelin R.C."/>
            <person name="Grigoriev I.V."/>
            <person name="U'Ren J.M."/>
        </authorList>
    </citation>
    <scope>NUCLEOTIDE SEQUENCE [LARGE SCALE GENOMIC DNA]</scope>
    <source>
        <strain evidence="1 2">CBS 119005</strain>
    </source>
</reference>
<sequence length="393" mass="43874">MPTYLCHGFRWHRRSIRYFVVIQNVDDAASEWIVARGSADALLDQFYELFDFLPPCNRPTRNASTSPQRIHSRPSTTTSNGHAHSRNSSYAGQEKGQKEKQPILENGHSRSSSGQHSQYGSPPNGGKSLGQLAKSKGRDNKNVIPPSSDPPEPDDSIPFNNWSVVKFLEEFDPTDLTVVSGEWAYVADYVVRIDTSVSVADEISRYEARMKTDPNKAMNGPSDEVSRRVNTLGNKNAGWFEQLRDKLQRTENIRWYVVVCGDEERITPELGDEEYDGQDGGSRAAGQGRRSSRPYSIRGIVENGFEFRLPEFLSPSRASEQALRRRRAERRMARQGSASNPLPDNGQPAIPPPPAPIQVAHKMPSDNAVKPKASKSSGGLRRLFLRRRADGPT</sequence>
<organism evidence="1 2">
    <name type="scientific">Hypoxylon rubiginosum</name>
    <dbReference type="NCBI Taxonomy" id="110542"/>
    <lineage>
        <taxon>Eukaryota</taxon>
        <taxon>Fungi</taxon>
        <taxon>Dikarya</taxon>
        <taxon>Ascomycota</taxon>
        <taxon>Pezizomycotina</taxon>
        <taxon>Sordariomycetes</taxon>
        <taxon>Xylariomycetidae</taxon>
        <taxon>Xylariales</taxon>
        <taxon>Hypoxylaceae</taxon>
        <taxon>Hypoxylon</taxon>
    </lineage>
</organism>
<dbReference type="Proteomes" id="UP001497700">
    <property type="component" value="Unassembled WGS sequence"/>
</dbReference>
<keyword evidence="2" id="KW-1185">Reference proteome</keyword>
<protein>
    <submittedName>
        <fullName evidence="1">Uncharacterized protein</fullName>
    </submittedName>
</protein>
<gene>
    <name evidence="1" type="ORF">F4820DRAFT_238195</name>
</gene>
<evidence type="ECO:0000313" key="1">
    <source>
        <dbReference type="EMBL" id="KAI4866821.1"/>
    </source>
</evidence>
<name>A0ACB9Z5L5_9PEZI</name>
<evidence type="ECO:0000313" key="2">
    <source>
        <dbReference type="Proteomes" id="UP001497700"/>
    </source>
</evidence>
<comment type="caution">
    <text evidence="1">The sequence shown here is derived from an EMBL/GenBank/DDBJ whole genome shotgun (WGS) entry which is preliminary data.</text>
</comment>
<dbReference type="EMBL" id="MU393454">
    <property type="protein sequence ID" value="KAI4866821.1"/>
    <property type="molecule type" value="Genomic_DNA"/>
</dbReference>
<accession>A0ACB9Z5L5</accession>
<proteinExistence type="predicted"/>